<dbReference type="SMART" id="SM00448">
    <property type="entry name" value="REC"/>
    <property type="match status" value="1"/>
</dbReference>
<dbReference type="Gene3D" id="3.40.50.2300">
    <property type="match status" value="1"/>
</dbReference>
<dbReference type="PANTHER" id="PTHR43156:SF2">
    <property type="entry name" value="STAGE II SPORULATION PROTEIN E"/>
    <property type="match status" value="1"/>
</dbReference>
<comment type="caution">
    <text evidence="5">The sequence shown here is derived from an EMBL/GenBank/DDBJ whole genome shotgun (WGS) entry which is preliminary data.</text>
</comment>
<evidence type="ECO:0000313" key="5">
    <source>
        <dbReference type="EMBL" id="MBR7833078.1"/>
    </source>
</evidence>
<dbReference type="SUPFAM" id="SSF81606">
    <property type="entry name" value="PP2C-like"/>
    <property type="match status" value="1"/>
</dbReference>
<name>A0A941ELH9_9ACTN</name>
<dbReference type="Gene3D" id="3.60.40.10">
    <property type="entry name" value="PPM-type phosphatase domain"/>
    <property type="match status" value="1"/>
</dbReference>
<keyword evidence="6" id="KW-1185">Reference proteome</keyword>
<dbReference type="Proteomes" id="UP000675781">
    <property type="component" value="Unassembled WGS sequence"/>
</dbReference>
<dbReference type="PANTHER" id="PTHR43156">
    <property type="entry name" value="STAGE II SPORULATION PROTEIN E-RELATED"/>
    <property type="match status" value="1"/>
</dbReference>
<feature type="region of interest" description="Disordered" evidence="3">
    <location>
        <begin position="538"/>
        <end position="558"/>
    </location>
</feature>
<keyword evidence="2" id="KW-0597">Phosphoprotein</keyword>
<feature type="modified residue" description="4-aspartylphosphate" evidence="2">
    <location>
        <position position="72"/>
    </location>
</feature>
<evidence type="ECO:0000259" key="4">
    <source>
        <dbReference type="PROSITE" id="PS50110"/>
    </source>
</evidence>
<dbReference type="InterPro" id="IPR036457">
    <property type="entry name" value="PPM-type-like_dom_sf"/>
</dbReference>
<dbReference type="RefSeq" id="WP_212527602.1">
    <property type="nucleotide sequence ID" value="NZ_JAGSOG010000022.1"/>
</dbReference>
<proteinExistence type="predicted"/>
<dbReference type="GO" id="GO:0000160">
    <property type="term" value="P:phosphorelay signal transduction system"/>
    <property type="evidence" value="ECO:0007669"/>
    <property type="project" value="InterPro"/>
</dbReference>
<evidence type="ECO:0000256" key="2">
    <source>
        <dbReference type="PROSITE-ProRule" id="PRU00169"/>
    </source>
</evidence>
<dbReference type="InterPro" id="IPR011006">
    <property type="entry name" value="CheY-like_superfamily"/>
</dbReference>
<dbReference type="GO" id="GO:0016791">
    <property type="term" value="F:phosphatase activity"/>
    <property type="evidence" value="ECO:0007669"/>
    <property type="project" value="TreeGrafter"/>
</dbReference>
<protein>
    <submittedName>
        <fullName evidence="5">SpoIIE family protein phosphatase</fullName>
    </submittedName>
</protein>
<dbReference type="SMART" id="SM00331">
    <property type="entry name" value="PP2C_SIG"/>
    <property type="match status" value="1"/>
</dbReference>
<accession>A0A941ELH9</accession>
<feature type="domain" description="Response regulatory" evidence="4">
    <location>
        <begin position="13"/>
        <end position="140"/>
    </location>
</feature>
<dbReference type="Pfam" id="PF00072">
    <property type="entry name" value="Response_reg"/>
    <property type="match status" value="1"/>
</dbReference>
<organism evidence="5 6">
    <name type="scientific">Actinospica durhamensis</name>
    <dbReference type="NCBI Taxonomy" id="1508375"/>
    <lineage>
        <taxon>Bacteria</taxon>
        <taxon>Bacillati</taxon>
        <taxon>Actinomycetota</taxon>
        <taxon>Actinomycetes</taxon>
        <taxon>Catenulisporales</taxon>
        <taxon>Actinospicaceae</taxon>
        <taxon>Actinospica</taxon>
    </lineage>
</organism>
<evidence type="ECO:0000256" key="1">
    <source>
        <dbReference type="ARBA" id="ARBA00022801"/>
    </source>
</evidence>
<evidence type="ECO:0000256" key="3">
    <source>
        <dbReference type="SAM" id="MobiDB-lite"/>
    </source>
</evidence>
<dbReference type="SUPFAM" id="SSF52172">
    <property type="entry name" value="CheY-like"/>
    <property type="match status" value="1"/>
</dbReference>
<keyword evidence="1" id="KW-0378">Hydrolase</keyword>
<dbReference type="AlphaFoldDB" id="A0A941ELH9"/>
<dbReference type="Pfam" id="PF07228">
    <property type="entry name" value="SpoIIE"/>
    <property type="match status" value="1"/>
</dbReference>
<reference evidence="5" key="1">
    <citation type="submission" date="2021-04" db="EMBL/GenBank/DDBJ databases">
        <title>Genome based classification of Actinospica acidithermotolerans sp. nov., an actinobacterium isolated from an Indonesian hot spring.</title>
        <authorList>
            <person name="Kusuma A.B."/>
            <person name="Putra K.E."/>
            <person name="Nafisah S."/>
            <person name="Loh J."/>
            <person name="Nouioui I."/>
            <person name="Goodfellow M."/>
        </authorList>
    </citation>
    <scope>NUCLEOTIDE SEQUENCE</scope>
    <source>
        <strain evidence="5">CSCA 57</strain>
    </source>
</reference>
<evidence type="ECO:0000313" key="6">
    <source>
        <dbReference type="Proteomes" id="UP000675781"/>
    </source>
</evidence>
<sequence>MIEGGYEQRESSHVLVVDDDASHRYLVTQWLRRAGHQVTEAVDGTDALSRLAEAAAAADTDAAAMPEVAVLDVGLPDMSGFELCRRIKAGERTSDMPVIHLSATSITGADRTQGLHGGADAYLTEPIDPGELLATLDAVLRYTRARRAAQRLAGRLMTLNQATLELHSATDFDGFAIAAVRGTLEVMGAQSASVYLSLSGAPVRTYQLRPEVPLVSEPIAAALLERIARAVLGSRTGARVALLSGEAWRALVPGPRVTGEVLVAAVRAHSGRPPVCVAIEVERPPLEDDRTLLMQMAQACALSLQSLRNYAEEHALALDLQRSFLPRRLPAVDGVELAVRYLPASAHAEIGGDFYEAIETDRGLLLAIGDVVGHSLEAALVMGEVRHALRAYAIEGHPPEAVLELLDTMLDRGQAELTTVTLCLVLVAPDCRRLSVANAGHIPPLLITEAGIGFVGEHGRLLGLGGARYEATDLALTGPTRLVLCTDGLVETRRVELTVSLAEFEDAVGSGPEDLETLCDRLLDVFGKDKDDDIALLAADLTPGSPPTRVRPEDAAGT</sequence>
<gene>
    <name evidence="5" type="ORF">KDL01_07375</name>
</gene>
<dbReference type="InterPro" id="IPR052016">
    <property type="entry name" value="Bact_Sigma-Reg"/>
</dbReference>
<dbReference type="PROSITE" id="PS50110">
    <property type="entry name" value="RESPONSE_REGULATORY"/>
    <property type="match status" value="1"/>
</dbReference>
<dbReference type="EMBL" id="JAGSOG010000022">
    <property type="protein sequence ID" value="MBR7833078.1"/>
    <property type="molecule type" value="Genomic_DNA"/>
</dbReference>
<dbReference type="InterPro" id="IPR001932">
    <property type="entry name" value="PPM-type_phosphatase-like_dom"/>
</dbReference>
<dbReference type="InterPro" id="IPR001789">
    <property type="entry name" value="Sig_transdc_resp-reg_receiver"/>
</dbReference>